<dbReference type="AlphaFoldDB" id="D3S3H6"/>
<sequence length="40" mass="4656">MVKFDRQKVKKALREGKVTMFVIGKIDGKYFVGKDLVRII</sequence>
<name>D3S3H6_FERPA</name>
<dbReference type="HOGENOM" id="CLU_3282701_0_0_2"/>
<accession>D3S3H6</accession>
<dbReference type="Proteomes" id="UP000002613">
    <property type="component" value="Chromosome"/>
</dbReference>
<protein>
    <submittedName>
        <fullName evidence="1">Uncharacterized protein</fullName>
    </submittedName>
</protein>
<reference evidence="2" key="1">
    <citation type="submission" date="2010-02" db="EMBL/GenBank/DDBJ databases">
        <title>Complete sequence of Ferroglobus placidus DSM 10642.</title>
        <authorList>
            <consortium name="US DOE Joint Genome Institute"/>
            <person name="Lucas S."/>
            <person name="Copeland A."/>
            <person name="Lapidus A."/>
            <person name="Cheng J.-F."/>
            <person name="Bruce D."/>
            <person name="Goodwin L."/>
            <person name="Pitluck S."/>
            <person name="Saunders E."/>
            <person name="Brettin T."/>
            <person name="Detter J.C."/>
            <person name="Han C."/>
            <person name="Tapia R."/>
            <person name="Larimer F."/>
            <person name="Land M."/>
            <person name="Hauser L."/>
            <person name="Kyrpides N."/>
            <person name="Ivanova N."/>
            <person name="Holmes D."/>
            <person name="Lovley D."/>
            <person name="Kyrpides N."/>
            <person name="Anderson I.J."/>
            <person name="Woyke T."/>
        </authorList>
    </citation>
    <scope>NUCLEOTIDE SEQUENCE [LARGE SCALE GENOMIC DNA]</scope>
    <source>
        <strain evidence="2">DSM 10642 / AEDII12DO</strain>
    </source>
</reference>
<reference evidence="1 2" key="2">
    <citation type="journal article" date="2011" name="Stand. Genomic Sci.">
        <title>Complete genome sequence of Ferroglobus placidus AEDII12DO.</title>
        <authorList>
            <person name="Anderson I."/>
            <person name="Risso C."/>
            <person name="Holmes D."/>
            <person name="Lucas S."/>
            <person name="Copeland A."/>
            <person name="Lapidus A."/>
            <person name="Cheng J.F."/>
            <person name="Bruce D."/>
            <person name="Goodwin L."/>
            <person name="Pitluck S."/>
            <person name="Saunders E."/>
            <person name="Brettin T."/>
            <person name="Detter J.C."/>
            <person name="Han C."/>
            <person name="Tapia R."/>
            <person name="Larimer F."/>
            <person name="Land M."/>
            <person name="Hauser L."/>
            <person name="Woyke T."/>
            <person name="Lovley D."/>
            <person name="Kyrpides N."/>
            <person name="Ivanova N."/>
        </authorList>
    </citation>
    <scope>NUCLEOTIDE SEQUENCE [LARGE SCALE GENOMIC DNA]</scope>
    <source>
        <strain evidence="2">DSM 10642 / AEDII12DO</strain>
    </source>
</reference>
<dbReference type="EMBL" id="CP001899">
    <property type="protein sequence ID" value="ADC64809.1"/>
    <property type="molecule type" value="Genomic_DNA"/>
</dbReference>
<dbReference type="KEGG" id="fpl:Ferp_0638"/>
<proteinExistence type="predicted"/>
<dbReference type="eggNOG" id="arCOG10887">
    <property type="taxonomic scope" value="Archaea"/>
</dbReference>
<dbReference type="PaxDb" id="589924-Ferp_0638"/>
<evidence type="ECO:0000313" key="1">
    <source>
        <dbReference type="EMBL" id="ADC64809.1"/>
    </source>
</evidence>
<keyword evidence="2" id="KW-1185">Reference proteome</keyword>
<organism evidence="1 2">
    <name type="scientific">Ferroglobus placidus (strain DSM 10642 / AEDII12DO)</name>
    <dbReference type="NCBI Taxonomy" id="589924"/>
    <lineage>
        <taxon>Archaea</taxon>
        <taxon>Methanobacteriati</taxon>
        <taxon>Methanobacteriota</taxon>
        <taxon>Archaeoglobi</taxon>
        <taxon>Archaeoglobales</taxon>
        <taxon>Archaeoglobaceae</taxon>
        <taxon>Ferroglobus</taxon>
    </lineage>
</organism>
<evidence type="ECO:0000313" key="2">
    <source>
        <dbReference type="Proteomes" id="UP000002613"/>
    </source>
</evidence>
<gene>
    <name evidence="1" type="ordered locus">Ferp_0638</name>
</gene>